<proteinExistence type="predicted"/>
<dbReference type="RefSeq" id="XP_033653657.1">
    <property type="nucleotide sequence ID" value="XM_033802485.1"/>
</dbReference>
<reference evidence="1" key="1">
    <citation type="journal article" date="2020" name="Stud. Mycol.">
        <title>101 Dothideomycetes genomes: a test case for predicting lifestyles and emergence of pathogens.</title>
        <authorList>
            <person name="Haridas S."/>
            <person name="Albert R."/>
            <person name="Binder M."/>
            <person name="Bloem J."/>
            <person name="Labutti K."/>
            <person name="Salamov A."/>
            <person name="Andreopoulos B."/>
            <person name="Baker S."/>
            <person name="Barry K."/>
            <person name="Bills G."/>
            <person name="Bluhm B."/>
            <person name="Cannon C."/>
            <person name="Castanera R."/>
            <person name="Culley D."/>
            <person name="Daum C."/>
            <person name="Ezra D."/>
            <person name="Gonzalez J."/>
            <person name="Henrissat B."/>
            <person name="Kuo A."/>
            <person name="Liang C."/>
            <person name="Lipzen A."/>
            <person name="Lutzoni F."/>
            <person name="Magnuson J."/>
            <person name="Mondo S."/>
            <person name="Nolan M."/>
            <person name="Ohm R."/>
            <person name="Pangilinan J."/>
            <person name="Park H.-J."/>
            <person name="Ramirez L."/>
            <person name="Alfaro M."/>
            <person name="Sun H."/>
            <person name="Tritt A."/>
            <person name="Yoshinaga Y."/>
            <person name="Zwiers L.-H."/>
            <person name="Turgeon B."/>
            <person name="Goodwin S."/>
            <person name="Spatafora J."/>
            <person name="Crous P."/>
            <person name="Grigoriev I."/>
        </authorList>
    </citation>
    <scope>NUCLEOTIDE SEQUENCE</scope>
    <source>
        <strain evidence="1">CBS 379.55</strain>
    </source>
</reference>
<evidence type="ECO:0000313" key="1">
    <source>
        <dbReference type="EMBL" id="KAF2276118.1"/>
    </source>
</evidence>
<gene>
    <name evidence="1" type="ORF">EI97DRAFT_49677</name>
</gene>
<evidence type="ECO:0000313" key="2">
    <source>
        <dbReference type="Proteomes" id="UP000800097"/>
    </source>
</evidence>
<dbReference type="GeneID" id="54555660"/>
<accession>A0A6A6JJF0</accession>
<name>A0A6A6JJF0_WESOR</name>
<keyword evidence="2" id="KW-1185">Reference proteome</keyword>
<sequence length="153" mass="17187">MLYMFACDLQRTNSQVRRPLWDSGGHDVAPHPVPFESRHRRGPHMALLVELRLVVLGVRLRTGKDMVITTHPHWLQEGAKLRRLVHWGCLQPWNDYAGQVSDLEVAISRKPGKGDSSHLAASLLEYLSSTSLQKYLTLQCSAGNRETLLGPAL</sequence>
<protein>
    <submittedName>
        <fullName evidence="1">Uncharacterized protein</fullName>
    </submittedName>
</protein>
<dbReference type="EMBL" id="ML986494">
    <property type="protein sequence ID" value="KAF2276118.1"/>
    <property type="molecule type" value="Genomic_DNA"/>
</dbReference>
<dbReference type="Proteomes" id="UP000800097">
    <property type="component" value="Unassembled WGS sequence"/>
</dbReference>
<organism evidence="1 2">
    <name type="scientific">Westerdykella ornata</name>
    <dbReference type="NCBI Taxonomy" id="318751"/>
    <lineage>
        <taxon>Eukaryota</taxon>
        <taxon>Fungi</taxon>
        <taxon>Dikarya</taxon>
        <taxon>Ascomycota</taxon>
        <taxon>Pezizomycotina</taxon>
        <taxon>Dothideomycetes</taxon>
        <taxon>Pleosporomycetidae</taxon>
        <taxon>Pleosporales</taxon>
        <taxon>Sporormiaceae</taxon>
        <taxon>Westerdykella</taxon>
    </lineage>
</organism>
<dbReference type="AlphaFoldDB" id="A0A6A6JJF0"/>